<accession>A0A1C7FHK1</accession>
<dbReference type="EMBL" id="CP016416">
    <property type="protein sequence ID" value="ANU39411.1"/>
    <property type="molecule type" value="Genomic_DNA"/>
</dbReference>
<gene>
    <name evidence="1" type="ORF">VSVS05_04376</name>
</gene>
<evidence type="ECO:0000313" key="2">
    <source>
        <dbReference type="Proteomes" id="UP000092528"/>
    </source>
</evidence>
<keyword evidence="2" id="KW-1185">Reference proteome</keyword>
<dbReference type="Proteomes" id="UP000092528">
    <property type="component" value="Plasmid pVS127"/>
</dbReference>
<evidence type="ECO:0000313" key="1">
    <source>
        <dbReference type="EMBL" id="ANU39411.1"/>
    </source>
</evidence>
<protein>
    <submittedName>
        <fullName evidence="1">Uncharacterized protein</fullName>
    </submittedName>
</protein>
<proteinExistence type="predicted"/>
<keyword evidence="1" id="KW-0614">Plasmid</keyword>
<sequence length="112" mass="12380">MNKMLYVYDDEGTLACVSITDFKTETDAAISLIDVLIDWSYEHGGAIYGAASVKAHIKELEGLKSEVRDFSVDLSEQAWFGTSLGFTFSCCLNEELFVSKKPSSSGVRLFCM</sequence>
<organism evidence="1 2">
    <name type="scientific">Vibrio scophthalmi</name>
    <dbReference type="NCBI Taxonomy" id="45658"/>
    <lineage>
        <taxon>Bacteria</taxon>
        <taxon>Pseudomonadati</taxon>
        <taxon>Pseudomonadota</taxon>
        <taxon>Gammaproteobacteria</taxon>
        <taxon>Vibrionales</taxon>
        <taxon>Vibrionaceae</taxon>
        <taxon>Vibrio</taxon>
    </lineage>
</organism>
<reference evidence="1 2" key="1">
    <citation type="submission" date="2016-07" db="EMBL/GenBank/DDBJ databases">
        <title>Genome sequencing of Vibrio scophthalmi strain VS-05, an isolated from Paralichthys olivaceus.</title>
        <authorList>
            <person name="Han H.-J."/>
        </authorList>
    </citation>
    <scope>NUCLEOTIDE SEQUENCE [LARGE SCALE GENOMIC DNA]</scope>
    <source>
        <strain evidence="1 2">VS-05</strain>
        <plasmid evidence="2">pvs127</plasmid>
    </source>
</reference>
<dbReference type="AlphaFoldDB" id="A0A1C7FHK1"/>
<geneLocation type="plasmid" evidence="2">
    <name>pvs127</name>
</geneLocation>
<name>A0A1C7FHK1_9VIBR</name>
<dbReference type="RefSeq" id="WP_065546888.1">
    <property type="nucleotide sequence ID" value="NZ_CP016416.1"/>
</dbReference>